<dbReference type="KEGG" id="apln:108736988"/>
<organism evidence="2 3">
    <name type="scientific">Agrilus planipennis</name>
    <name type="common">Emerald ash borer</name>
    <name type="synonym">Agrilus marcopoli</name>
    <dbReference type="NCBI Taxonomy" id="224129"/>
    <lineage>
        <taxon>Eukaryota</taxon>
        <taxon>Metazoa</taxon>
        <taxon>Ecdysozoa</taxon>
        <taxon>Arthropoda</taxon>
        <taxon>Hexapoda</taxon>
        <taxon>Insecta</taxon>
        <taxon>Pterygota</taxon>
        <taxon>Neoptera</taxon>
        <taxon>Endopterygota</taxon>
        <taxon>Coleoptera</taxon>
        <taxon>Polyphaga</taxon>
        <taxon>Elateriformia</taxon>
        <taxon>Buprestoidea</taxon>
        <taxon>Buprestidae</taxon>
        <taxon>Agrilinae</taxon>
        <taxon>Agrilus</taxon>
    </lineage>
</organism>
<feature type="domain" description="Helitron helicase-like" evidence="1">
    <location>
        <begin position="197"/>
        <end position="275"/>
    </location>
</feature>
<dbReference type="PANTHER" id="PTHR45786:SF74">
    <property type="entry name" value="ATP-DEPENDENT DNA HELICASE"/>
    <property type="match status" value="1"/>
</dbReference>
<dbReference type="RefSeq" id="XP_018325125.1">
    <property type="nucleotide sequence ID" value="XM_018469623.2"/>
</dbReference>
<evidence type="ECO:0000313" key="2">
    <source>
        <dbReference type="Proteomes" id="UP000192223"/>
    </source>
</evidence>
<reference evidence="3" key="1">
    <citation type="submission" date="2025-08" db="UniProtKB">
        <authorList>
            <consortium name="RefSeq"/>
        </authorList>
    </citation>
    <scope>IDENTIFICATION</scope>
    <source>
        <tissue evidence="3">Entire body</tissue>
    </source>
</reference>
<keyword evidence="2" id="KW-1185">Reference proteome</keyword>
<dbReference type="Pfam" id="PF14214">
    <property type="entry name" value="Helitron_like_N"/>
    <property type="match status" value="1"/>
</dbReference>
<evidence type="ECO:0000313" key="3">
    <source>
        <dbReference type="RefSeq" id="XP_018325125.1"/>
    </source>
</evidence>
<dbReference type="InterPro" id="IPR025476">
    <property type="entry name" value="Helitron_helicase-like"/>
</dbReference>
<dbReference type="Proteomes" id="UP000192223">
    <property type="component" value="Unplaced"/>
</dbReference>
<proteinExistence type="predicted"/>
<dbReference type="STRING" id="224129.A0A1W4WYI1"/>
<accession>A0A1W4WYI1</accession>
<dbReference type="GeneID" id="108736988"/>
<evidence type="ECO:0000259" key="1">
    <source>
        <dbReference type="Pfam" id="PF14214"/>
    </source>
</evidence>
<dbReference type="AlphaFoldDB" id="A0A1W4WYI1"/>
<gene>
    <name evidence="3" type="primary">LOC108736988</name>
</gene>
<dbReference type="OrthoDB" id="6279530at2759"/>
<sequence length="292" mass="34075">MTSFGADIIEERGFNPTFKIQGQIHHRIGSLQPLGDAQHKFLQIYFMDNMEEQLDRRQEINAAMKTAILRDLQQLLHEHHALVRLFKSALERMPNDDYKVVIRADKRPSGSHERTFNAPTIDEVTILIVGENLERRDIVLTRRDTGQLQQISETHRSYDTLQYPLMFCQGEDGYYFNIKMKNPLDGETTKKVSSMNYYAYRLMIRQNADNYLLRFRRLLQQYYVDMYVKIETERLTFIRLNQAKLRSDEYIHLRDAISTEGNAANIGRLTILPATSFVITVGQISLLLLPAI</sequence>
<name>A0A1W4WYI1_AGRPL</name>
<dbReference type="PANTHER" id="PTHR45786">
    <property type="entry name" value="DNA BINDING PROTEIN-LIKE"/>
    <property type="match status" value="1"/>
</dbReference>
<dbReference type="InParanoid" id="A0A1W4WYI1"/>
<protein>
    <submittedName>
        <fullName evidence="3">Uncharacterized protein LOC108736988</fullName>
    </submittedName>
</protein>